<dbReference type="PANTHER" id="PTHR43245">
    <property type="entry name" value="BIFUNCTIONAL POLYMYXIN RESISTANCE PROTEIN ARNA"/>
    <property type="match status" value="1"/>
</dbReference>
<reference evidence="3" key="1">
    <citation type="journal article" date="2019" name="Int. J. Syst. Evol. Microbiol.">
        <title>The Global Catalogue of Microorganisms (GCM) 10K type strain sequencing project: providing services to taxonomists for standard genome sequencing and annotation.</title>
        <authorList>
            <consortium name="The Broad Institute Genomics Platform"/>
            <consortium name="The Broad Institute Genome Sequencing Center for Infectious Disease"/>
            <person name="Wu L."/>
            <person name="Ma J."/>
        </authorList>
    </citation>
    <scope>NUCLEOTIDE SEQUENCE [LARGE SCALE GENOMIC DNA]</scope>
    <source>
        <strain evidence="3">JCM 6305</strain>
    </source>
</reference>
<sequence length="350" mass="39060">MTDHILTGATGFVGSHLLADLLSDDTTGSVYALARGNSRHSAVERVHKALEVAGHDLAHDRRRMTVVESELTEPLCGVAPGSTPRGDGPLVFWHLAASLQWRRGLRERVFRTNVDGTRHALELAASLGADLFVYVSTAYTCGTLHGDVPEALHRPPAFSNVYEESKNAAEHLVAEFGGPRSLILRPSVVVGTSHDHRPSGSYTGLYGYLSELRKFREMLGDSDESVRFTADRSTRISFIPVDHVVEDSRAIVEAELTTPRRSIYHVSARSESAVGEFTDYMLKLLGLEDRLFIVDDAFEDPSTLERFFAKRIEFFADYLRREKRFVRSVGPERSLPFHELTRFIDAESTL</sequence>
<dbReference type="Pfam" id="PF07993">
    <property type="entry name" value="NAD_binding_4"/>
    <property type="match status" value="1"/>
</dbReference>
<keyword evidence="3" id="KW-1185">Reference proteome</keyword>
<dbReference type="Gene3D" id="3.40.50.720">
    <property type="entry name" value="NAD(P)-binding Rossmann-like Domain"/>
    <property type="match status" value="1"/>
</dbReference>
<dbReference type="InterPro" id="IPR036291">
    <property type="entry name" value="NAD(P)-bd_dom_sf"/>
</dbReference>
<comment type="caution">
    <text evidence="2">The sequence shown here is derived from an EMBL/GenBank/DDBJ whole genome shotgun (WGS) entry which is preliminary data.</text>
</comment>
<feature type="domain" description="Thioester reductase (TE)" evidence="1">
    <location>
        <begin position="6"/>
        <end position="246"/>
    </location>
</feature>
<evidence type="ECO:0000313" key="3">
    <source>
        <dbReference type="Proteomes" id="UP001501638"/>
    </source>
</evidence>
<dbReference type="EMBL" id="BAAASZ010000005">
    <property type="protein sequence ID" value="GAA2425332.1"/>
    <property type="molecule type" value="Genomic_DNA"/>
</dbReference>
<dbReference type="InterPro" id="IPR013120">
    <property type="entry name" value="FAR_NAD-bd"/>
</dbReference>
<dbReference type="RefSeq" id="WP_344320343.1">
    <property type="nucleotide sequence ID" value="NZ_BAAASZ010000005.1"/>
</dbReference>
<evidence type="ECO:0000259" key="1">
    <source>
        <dbReference type="Pfam" id="PF07993"/>
    </source>
</evidence>
<accession>A0ABP5WE50</accession>
<evidence type="ECO:0000313" key="2">
    <source>
        <dbReference type="EMBL" id="GAA2425332.1"/>
    </source>
</evidence>
<dbReference type="Proteomes" id="UP001501638">
    <property type="component" value="Unassembled WGS sequence"/>
</dbReference>
<organism evidence="2 3">
    <name type="scientific">Streptomyces macrosporus</name>
    <dbReference type="NCBI Taxonomy" id="44032"/>
    <lineage>
        <taxon>Bacteria</taxon>
        <taxon>Bacillati</taxon>
        <taxon>Actinomycetota</taxon>
        <taxon>Actinomycetes</taxon>
        <taxon>Kitasatosporales</taxon>
        <taxon>Streptomycetaceae</taxon>
        <taxon>Streptomyces</taxon>
    </lineage>
</organism>
<protein>
    <submittedName>
        <fullName evidence="2">SDR family oxidoreductase</fullName>
    </submittedName>
</protein>
<proteinExistence type="predicted"/>
<gene>
    <name evidence="2" type="ORF">GCM10010405_04830</name>
</gene>
<name>A0ABP5WE50_9ACTN</name>
<dbReference type="SUPFAM" id="SSF51735">
    <property type="entry name" value="NAD(P)-binding Rossmann-fold domains"/>
    <property type="match status" value="1"/>
</dbReference>
<dbReference type="InterPro" id="IPR050177">
    <property type="entry name" value="Lipid_A_modif_metabolic_enz"/>
</dbReference>